<dbReference type="GO" id="GO:0045087">
    <property type="term" value="P:innate immune response"/>
    <property type="evidence" value="ECO:0007669"/>
    <property type="project" value="TreeGrafter"/>
</dbReference>
<dbReference type="InterPro" id="IPR017281">
    <property type="entry name" value="Myelin_different_resp_MyD88"/>
</dbReference>
<dbReference type="GO" id="GO:0070976">
    <property type="term" value="F:TIR domain binding"/>
    <property type="evidence" value="ECO:0007669"/>
    <property type="project" value="InterPro"/>
</dbReference>
<dbReference type="CTD" id="4615"/>
<keyword evidence="2" id="KW-0963">Cytoplasm</keyword>
<sequence length="480" mass="55421">MSSEALDLNHIGNNETTASGTNHSVSYDITIQALRYEVRSKISALLNPYKVIPTDDGLPRDWQGFAELIGITGEQLPQLEAEKDPTNKLLNLWQNKEKDKCTINRLLQFFEKLDRFDIIDDIQTLIEADIQLFQQNKNELQLCNSSPEADRLILTVDDVDRVNQGLKPQHYDAFVLYADEDIDFATKLLEMMEKLYNLKLCVKDRDLVGGAFEHDVIIKLISERCNRLVVIITAAFLKSSANVFFVSLAQAISIEQRQRKIIPCLYGPCKVPPEISCYVMLDYERSGKWKWNFWEKLRDSIQTPKKIPVQAQRNQRTFNRFLSDQECNRQSKFSTDNHLRSSLHDRKLDPPRNMVKFRSMVDLKSEDEESIKPDPALNVCSSSSNLSAMNNPNSEILKSNKTKTSWFKKFLPNKGEKKAEKGDKKVQKNGEKNEQQMSEKVKQGKRSKNKMGNNVIERVHHKSKKHFWTIPMKRKVAVLN</sequence>
<dbReference type="GO" id="GO:0050830">
    <property type="term" value="P:defense response to Gram-positive bacterium"/>
    <property type="evidence" value="ECO:0007669"/>
    <property type="project" value="TreeGrafter"/>
</dbReference>
<protein>
    <submittedName>
        <fullName evidence="8">Myeloid differentiation primary response protein MyD88</fullName>
    </submittedName>
</protein>
<organism evidence="7 8">
    <name type="scientific">Agrilus planipennis</name>
    <name type="common">Emerald ash borer</name>
    <name type="synonym">Agrilus marcopoli</name>
    <dbReference type="NCBI Taxonomy" id="224129"/>
    <lineage>
        <taxon>Eukaryota</taxon>
        <taxon>Metazoa</taxon>
        <taxon>Ecdysozoa</taxon>
        <taxon>Arthropoda</taxon>
        <taxon>Hexapoda</taxon>
        <taxon>Insecta</taxon>
        <taxon>Pterygota</taxon>
        <taxon>Neoptera</taxon>
        <taxon>Endopterygota</taxon>
        <taxon>Coleoptera</taxon>
        <taxon>Polyphaga</taxon>
        <taxon>Elateriformia</taxon>
        <taxon>Buprestoidea</taxon>
        <taxon>Buprestidae</taxon>
        <taxon>Agrilinae</taxon>
        <taxon>Agrilus</taxon>
    </lineage>
</organism>
<evidence type="ECO:0000313" key="7">
    <source>
        <dbReference type="Proteomes" id="UP000192223"/>
    </source>
</evidence>
<dbReference type="OrthoDB" id="10037120at2759"/>
<evidence type="ECO:0000256" key="4">
    <source>
        <dbReference type="SAM" id="MobiDB-lite"/>
    </source>
</evidence>
<dbReference type="InterPro" id="IPR000488">
    <property type="entry name" value="Death_dom"/>
</dbReference>
<dbReference type="SUPFAM" id="SSF52200">
    <property type="entry name" value="Toll/Interleukin receptor TIR domain"/>
    <property type="match status" value="1"/>
</dbReference>
<dbReference type="PROSITE" id="PS50017">
    <property type="entry name" value="DEATH_DOMAIN"/>
    <property type="match status" value="1"/>
</dbReference>
<dbReference type="PANTHER" id="PTHR15079">
    <property type="entry name" value="MYD88"/>
    <property type="match status" value="1"/>
</dbReference>
<evidence type="ECO:0000259" key="6">
    <source>
        <dbReference type="PROSITE" id="PS50104"/>
    </source>
</evidence>
<accession>A0A1W4W2K7</accession>
<dbReference type="FunFam" id="1.10.533.10:FF:000029">
    <property type="entry name" value="Myeloid differentiation primary response protein MyD88"/>
    <property type="match status" value="1"/>
</dbReference>
<dbReference type="FunCoup" id="A0A1W4W2K7">
    <property type="interactions" value="390"/>
</dbReference>
<dbReference type="Pfam" id="PF00531">
    <property type="entry name" value="Death"/>
    <property type="match status" value="1"/>
</dbReference>
<evidence type="ECO:0000256" key="3">
    <source>
        <dbReference type="ARBA" id="ARBA00023198"/>
    </source>
</evidence>
<dbReference type="STRING" id="224129.A0A1W4W2K7"/>
<evidence type="ECO:0000259" key="5">
    <source>
        <dbReference type="PROSITE" id="PS50017"/>
    </source>
</evidence>
<dbReference type="SUPFAM" id="SSF47986">
    <property type="entry name" value="DEATH domain"/>
    <property type="match status" value="1"/>
</dbReference>
<keyword evidence="7" id="KW-1185">Reference proteome</keyword>
<dbReference type="PROSITE" id="PS50104">
    <property type="entry name" value="TIR"/>
    <property type="match status" value="1"/>
</dbReference>
<keyword evidence="3" id="KW-0395">Inflammatory response</keyword>
<dbReference type="InterPro" id="IPR035897">
    <property type="entry name" value="Toll_tir_struct_dom_sf"/>
</dbReference>
<dbReference type="InterPro" id="IPR000157">
    <property type="entry name" value="TIR_dom"/>
</dbReference>
<dbReference type="GO" id="GO:0034142">
    <property type="term" value="P:toll-like receptor 4 signaling pathway"/>
    <property type="evidence" value="ECO:0007669"/>
    <property type="project" value="TreeGrafter"/>
</dbReference>
<evidence type="ECO:0000313" key="8">
    <source>
        <dbReference type="RefSeq" id="XP_018318401.1"/>
    </source>
</evidence>
<dbReference type="GO" id="GO:0005737">
    <property type="term" value="C:cytoplasm"/>
    <property type="evidence" value="ECO:0007669"/>
    <property type="project" value="UniProtKB-SubCell"/>
</dbReference>
<gene>
    <name evidence="8" type="primary">LOC108732216</name>
</gene>
<dbReference type="Gene3D" id="3.40.50.10140">
    <property type="entry name" value="Toll/interleukin-1 receptor homology (TIR) domain"/>
    <property type="match status" value="1"/>
</dbReference>
<dbReference type="GO" id="GO:0005886">
    <property type="term" value="C:plasma membrane"/>
    <property type="evidence" value="ECO:0007669"/>
    <property type="project" value="TreeGrafter"/>
</dbReference>
<comment type="subcellular location">
    <subcellularLocation>
        <location evidence="1">Cytoplasm</location>
    </subcellularLocation>
</comment>
<proteinExistence type="predicted"/>
<feature type="domain" description="Death" evidence="5">
    <location>
        <begin position="61"/>
        <end position="126"/>
    </location>
</feature>
<dbReference type="InParanoid" id="A0A1W4W2K7"/>
<dbReference type="GO" id="GO:0008063">
    <property type="term" value="P:Toll signaling pathway"/>
    <property type="evidence" value="ECO:0007669"/>
    <property type="project" value="TreeGrafter"/>
</dbReference>
<evidence type="ECO:0000256" key="2">
    <source>
        <dbReference type="ARBA" id="ARBA00022490"/>
    </source>
</evidence>
<feature type="region of interest" description="Disordered" evidence="4">
    <location>
        <begin position="412"/>
        <end position="452"/>
    </location>
</feature>
<dbReference type="SMART" id="SM00005">
    <property type="entry name" value="DEATH"/>
    <property type="match status" value="1"/>
</dbReference>
<feature type="domain" description="TIR" evidence="6">
    <location>
        <begin position="169"/>
        <end position="301"/>
    </location>
</feature>
<dbReference type="PANTHER" id="PTHR15079:SF3">
    <property type="entry name" value="MYELOID DIFFERENTIATION PRIMARY RESPONSE PROTEIN MYD88"/>
    <property type="match status" value="1"/>
</dbReference>
<dbReference type="KEGG" id="apln:108732216"/>
<feature type="compositionally biased region" description="Basic and acidic residues" evidence="4">
    <location>
        <begin position="414"/>
        <end position="442"/>
    </location>
</feature>
<dbReference type="GeneID" id="108732216"/>
<dbReference type="GO" id="GO:0043123">
    <property type="term" value="P:positive regulation of canonical NF-kappaB signal transduction"/>
    <property type="evidence" value="ECO:0007669"/>
    <property type="project" value="InterPro"/>
</dbReference>
<name>A0A1W4W2K7_AGRPL</name>
<dbReference type="AlphaFoldDB" id="A0A1W4W2K7"/>
<dbReference type="RefSeq" id="XP_018318401.1">
    <property type="nucleotide sequence ID" value="XM_018462899.2"/>
</dbReference>
<dbReference type="Gene3D" id="1.10.533.10">
    <property type="entry name" value="Death Domain, Fas"/>
    <property type="match status" value="1"/>
</dbReference>
<dbReference type="InterPro" id="IPR011029">
    <property type="entry name" value="DEATH-like_dom_sf"/>
</dbReference>
<dbReference type="Pfam" id="PF01582">
    <property type="entry name" value="TIR"/>
    <property type="match status" value="1"/>
</dbReference>
<dbReference type="GO" id="GO:0035325">
    <property type="term" value="F:Toll-like receptor binding"/>
    <property type="evidence" value="ECO:0007669"/>
    <property type="project" value="TreeGrafter"/>
</dbReference>
<dbReference type="Proteomes" id="UP000192223">
    <property type="component" value="Unplaced"/>
</dbReference>
<dbReference type="SMART" id="SM00255">
    <property type="entry name" value="TIR"/>
    <property type="match status" value="1"/>
</dbReference>
<evidence type="ECO:0000256" key="1">
    <source>
        <dbReference type="ARBA" id="ARBA00004496"/>
    </source>
</evidence>
<dbReference type="GO" id="GO:0002755">
    <property type="term" value="P:MyD88-dependent toll-like receptor signaling pathway"/>
    <property type="evidence" value="ECO:0007669"/>
    <property type="project" value="InterPro"/>
</dbReference>
<reference evidence="8" key="1">
    <citation type="submission" date="2025-08" db="UniProtKB">
        <authorList>
            <consortium name="RefSeq"/>
        </authorList>
    </citation>
    <scope>IDENTIFICATION</scope>
    <source>
        <tissue evidence="8">Entire body</tissue>
    </source>
</reference>